<accession>A0A0G3G0C1</accession>
<evidence type="ECO:0008006" key="3">
    <source>
        <dbReference type="Google" id="ProtNLM"/>
    </source>
</evidence>
<gene>
    <name evidence="1" type="ORF">TVD_00015</name>
</gene>
<protein>
    <recommendedName>
        <fullName evidence="3">MBL fold metallo-hydrolase</fullName>
    </recommendedName>
</protein>
<dbReference type="KEGG" id="tvr:TVD_00015"/>
<dbReference type="InterPro" id="IPR036866">
    <property type="entry name" value="RibonucZ/Hydroxyglut_hydro"/>
</dbReference>
<dbReference type="RefSeq" id="WP_047250463.1">
    <property type="nucleotide sequence ID" value="NZ_CP011367.1"/>
</dbReference>
<evidence type="ECO:0000313" key="2">
    <source>
        <dbReference type="Proteomes" id="UP000064201"/>
    </source>
</evidence>
<dbReference type="PATRIC" id="fig|106634.4.peg.3"/>
<sequence length="213" mass="23227">MASEPLISAPLVELRDRTIYRIGDSEPAVWLIDDLELGGILVNAPIYSDSLLEALRAISKPAYLFLPSRHGAQDLDAWRAAGLETLTFEAEAPAIRAAGGEIDIAFNRKQRLSRTIDFLPMAGVTDGTCALRLKNLPGVVFFGPALAPGADGWPTLIQNPEDHSFEARLFGALGVKDLKFAYAFCDRFDPATTQFGPDADQHIQARIEAVFDE</sequence>
<keyword evidence="2" id="KW-1185">Reference proteome</keyword>
<dbReference type="EMBL" id="CP011367">
    <property type="protein sequence ID" value="AKJ93844.1"/>
    <property type="molecule type" value="Genomic_DNA"/>
</dbReference>
<organism evidence="1 2">
    <name type="scientific">Thioalkalivibrio versutus</name>
    <dbReference type="NCBI Taxonomy" id="106634"/>
    <lineage>
        <taxon>Bacteria</taxon>
        <taxon>Pseudomonadati</taxon>
        <taxon>Pseudomonadota</taxon>
        <taxon>Gammaproteobacteria</taxon>
        <taxon>Chromatiales</taxon>
        <taxon>Ectothiorhodospiraceae</taxon>
        <taxon>Thioalkalivibrio</taxon>
    </lineage>
</organism>
<name>A0A0G3G0C1_9GAMM</name>
<evidence type="ECO:0000313" key="1">
    <source>
        <dbReference type="EMBL" id="AKJ93844.1"/>
    </source>
</evidence>
<dbReference type="Proteomes" id="UP000064201">
    <property type="component" value="Chromosome"/>
</dbReference>
<dbReference type="AlphaFoldDB" id="A0A0G3G0C1"/>
<proteinExistence type="predicted"/>
<reference evidence="1 2" key="1">
    <citation type="submission" date="2015-04" db="EMBL/GenBank/DDBJ databases">
        <title>Complete Sequence for the Genome of the Thioalkalivibrio versutus D301.</title>
        <authorList>
            <person name="Mu T."/>
            <person name="Zhou J."/>
            <person name="Xu X."/>
        </authorList>
    </citation>
    <scope>NUCLEOTIDE SEQUENCE [LARGE SCALE GENOMIC DNA]</scope>
    <source>
        <strain evidence="1 2">D301</strain>
    </source>
</reference>
<dbReference type="OrthoDB" id="5293547at2"/>
<dbReference type="SUPFAM" id="SSF56281">
    <property type="entry name" value="Metallo-hydrolase/oxidoreductase"/>
    <property type="match status" value="1"/>
</dbReference>